<evidence type="ECO:0000313" key="6">
    <source>
        <dbReference type="Proteomes" id="UP000274556"/>
    </source>
</evidence>
<protein>
    <submittedName>
        <fullName evidence="5">Gas vesicle protein GvpL/GvpF</fullName>
    </submittedName>
</protein>
<comment type="similarity">
    <text evidence="3">Belongs to the gas vesicle GvpF/GvpL family.</text>
</comment>
<dbReference type="Proteomes" id="UP000274556">
    <property type="component" value="Unassembled WGS sequence"/>
</dbReference>
<evidence type="ECO:0000313" key="5">
    <source>
        <dbReference type="EMBL" id="RKT46111.1"/>
    </source>
</evidence>
<name>A0A495V9N2_9GAMM</name>
<dbReference type="OrthoDB" id="5769518at2"/>
<evidence type="ECO:0000256" key="2">
    <source>
        <dbReference type="ARBA" id="ARBA00035108"/>
    </source>
</evidence>
<dbReference type="GO" id="GO:0031411">
    <property type="term" value="C:gas vesicle"/>
    <property type="evidence" value="ECO:0007669"/>
    <property type="project" value="UniProtKB-SubCell"/>
</dbReference>
<proteinExistence type="inferred from homology"/>
<dbReference type="PANTHER" id="PTHR36852">
    <property type="entry name" value="PROTEIN GVPL 2"/>
    <property type="match status" value="1"/>
</dbReference>
<comment type="subcellular location">
    <subcellularLocation>
        <location evidence="2">Gas vesicle</location>
    </subcellularLocation>
</comment>
<dbReference type="PANTHER" id="PTHR36852:SF1">
    <property type="entry name" value="PROTEIN GVPL 2"/>
    <property type="match status" value="1"/>
</dbReference>
<reference evidence="5 6" key="1">
    <citation type="submission" date="2018-10" db="EMBL/GenBank/DDBJ databases">
        <title>Genomic Encyclopedia of Archaeal and Bacterial Type Strains, Phase II (KMG-II): from individual species to whole genera.</title>
        <authorList>
            <person name="Goeker M."/>
        </authorList>
    </citation>
    <scope>NUCLEOTIDE SEQUENCE [LARGE SCALE GENOMIC DNA]</scope>
    <source>
        <strain evidence="5 6">DSM 235</strain>
    </source>
</reference>
<dbReference type="AlphaFoldDB" id="A0A495V9N2"/>
<comment type="caution">
    <text evidence="5">The sequence shown here is derived from an EMBL/GenBank/DDBJ whole genome shotgun (WGS) entry which is preliminary data.</text>
</comment>
<keyword evidence="1" id="KW-0304">Gas vesicle</keyword>
<evidence type="ECO:0000256" key="3">
    <source>
        <dbReference type="ARBA" id="ARBA00035643"/>
    </source>
</evidence>
<sequence length="253" mass="27476">MSDRPRPMLHCILRSPPGSIARAEAGLRWIERDGLAALVADREPSEIAGASSVGLQRYADIVAEIHACAAVIPVRFGCLLAGDEAVGKLLHRSRDRLHGLLDQVGDCLEFGIRLLLPADAPAATDDDAAPRLHANAPSDPRADPDMGPGLSHLLAIRHRLDVEASLAARAREAREVIKGRVAGRFREVREELGQIDGRSLLSLYFLVPREQGEHFVECLRQDASSLRGTGLLTGPWPPYNFVGAIDDDIRSLD</sequence>
<evidence type="ECO:0000256" key="1">
    <source>
        <dbReference type="ARBA" id="ARBA00022987"/>
    </source>
</evidence>
<keyword evidence="6" id="KW-1185">Reference proteome</keyword>
<dbReference type="EMBL" id="RBXL01000001">
    <property type="protein sequence ID" value="RKT46111.1"/>
    <property type="molecule type" value="Genomic_DNA"/>
</dbReference>
<dbReference type="RefSeq" id="WP_120798275.1">
    <property type="nucleotide sequence ID" value="NZ_RBXL01000001.1"/>
</dbReference>
<evidence type="ECO:0000256" key="4">
    <source>
        <dbReference type="SAM" id="MobiDB-lite"/>
    </source>
</evidence>
<dbReference type="InterPro" id="IPR009430">
    <property type="entry name" value="GvpL/GvpF"/>
</dbReference>
<gene>
    <name evidence="5" type="ORF">BDD21_3609</name>
</gene>
<dbReference type="GO" id="GO:0031412">
    <property type="term" value="P:gas vesicle organization"/>
    <property type="evidence" value="ECO:0007669"/>
    <property type="project" value="InterPro"/>
</dbReference>
<organism evidence="5 6">
    <name type="scientific">Thiocapsa rosea</name>
    <dbReference type="NCBI Taxonomy" id="69360"/>
    <lineage>
        <taxon>Bacteria</taxon>
        <taxon>Pseudomonadati</taxon>
        <taxon>Pseudomonadota</taxon>
        <taxon>Gammaproteobacteria</taxon>
        <taxon>Chromatiales</taxon>
        <taxon>Chromatiaceae</taxon>
        <taxon>Thiocapsa</taxon>
    </lineage>
</organism>
<accession>A0A495V9N2</accession>
<dbReference type="Pfam" id="PF06386">
    <property type="entry name" value="GvpL_GvpF"/>
    <property type="match status" value="1"/>
</dbReference>
<feature type="region of interest" description="Disordered" evidence="4">
    <location>
        <begin position="126"/>
        <end position="147"/>
    </location>
</feature>